<dbReference type="Proteomes" id="UP000026913">
    <property type="component" value="Plasmid unnamed"/>
</dbReference>
<feature type="transmembrane region" description="Helical" evidence="1">
    <location>
        <begin position="12"/>
        <end position="36"/>
    </location>
</feature>
<geneLocation type="plasmid" evidence="3"/>
<evidence type="ECO:0000313" key="3">
    <source>
        <dbReference type="Proteomes" id="UP000026913"/>
    </source>
</evidence>
<keyword evidence="1" id="KW-1133">Transmembrane helix</keyword>
<keyword evidence="2" id="KW-0614">Plasmid</keyword>
<gene>
    <name evidence="2" type="ORF">OU5_P0404</name>
</gene>
<evidence type="ECO:0000256" key="1">
    <source>
        <dbReference type="SAM" id="Phobius"/>
    </source>
</evidence>
<organism evidence="2 3">
    <name type="scientific">Pseudomonas mandelii JR-1</name>
    <dbReference type="NCBI Taxonomy" id="1147786"/>
    <lineage>
        <taxon>Bacteria</taxon>
        <taxon>Pseudomonadati</taxon>
        <taxon>Pseudomonadota</taxon>
        <taxon>Gammaproteobacteria</taxon>
        <taxon>Pseudomonadales</taxon>
        <taxon>Pseudomonadaceae</taxon>
        <taxon>Pseudomonas</taxon>
    </lineage>
</organism>
<keyword evidence="1" id="KW-0812">Transmembrane</keyword>
<dbReference type="EMBL" id="CP005961">
    <property type="protein sequence ID" value="AHZ73656.1"/>
    <property type="molecule type" value="Genomic_DNA"/>
</dbReference>
<proteinExistence type="predicted"/>
<dbReference type="KEGG" id="pman:OU5_P0404"/>
<accession>A0A024EM42</accession>
<evidence type="ECO:0000313" key="2">
    <source>
        <dbReference type="EMBL" id="AHZ73656.1"/>
    </source>
</evidence>
<protein>
    <submittedName>
        <fullName evidence="2">Uncharacterized protein</fullName>
    </submittedName>
</protein>
<sequence length="51" mass="5813">MKVCWWSIGWLLLGGITIKFGVGYLVLLAWFTWVCFQIGTGLNKLRKNLPA</sequence>
<dbReference type="HOGENOM" id="CLU_3102762_0_0_6"/>
<name>A0A024EM42_9PSED</name>
<dbReference type="AlphaFoldDB" id="A0A024EM42"/>
<keyword evidence="1" id="KW-0472">Membrane</keyword>
<reference evidence="2 3" key="1">
    <citation type="journal article" date="2012" name="J. Bacteriol.">
        <title>Genome sequence of cold-adapted Pseudomonas mandelii strain JR-1.</title>
        <authorList>
            <person name="Jang S.H."/>
            <person name="Kim J."/>
            <person name="Kim J."/>
            <person name="Hong S."/>
            <person name="Lee C."/>
        </authorList>
    </citation>
    <scope>NUCLEOTIDE SEQUENCE [LARGE SCALE GENOMIC DNA]</scope>
    <source>
        <strain evidence="2 3">JR-1</strain>
        <plasmid evidence="3">Plasmid</plasmid>
    </source>
</reference>